<evidence type="ECO:0000313" key="1">
    <source>
        <dbReference type="EMBL" id="BDT03756.1"/>
    </source>
</evidence>
<reference evidence="1 2" key="1">
    <citation type="journal article" date="2022" name="Front. Microbiol.">
        <title>Male-killing mechanisms vary between Spiroplasma species.</title>
        <authorList>
            <person name="Arai H."/>
            <person name="Inoue M."/>
            <person name="Kageyama D."/>
        </authorList>
    </citation>
    <scope>NUCLEOTIDE SEQUENCE [LARGE SCALE GENOMIC DNA]</scope>
    <source>
        <strain evidence="2">sHm</strain>
    </source>
</reference>
<protein>
    <submittedName>
        <fullName evidence="1">Uncharacterized protein</fullName>
    </submittedName>
</protein>
<organism evidence="1 2">
    <name type="scientific">Spiroplasma ixodetis</name>
    <dbReference type="NCBI Taxonomy" id="2141"/>
    <lineage>
        <taxon>Bacteria</taxon>
        <taxon>Bacillati</taxon>
        <taxon>Mycoplasmatota</taxon>
        <taxon>Mollicutes</taxon>
        <taxon>Entomoplasmatales</taxon>
        <taxon>Spiroplasmataceae</taxon>
        <taxon>Spiroplasma</taxon>
    </lineage>
</organism>
<sequence length="51" mass="5887">MMLKLTCNISHSRIVGDSMKYIVNLNVRSNYSFLSSTIKISDYIEFAKKII</sequence>
<keyword evidence="2" id="KW-1185">Reference proteome</keyword>
<dbReference type="Proteomes" id="UP001163387">
    <property type="component" value="Chromosome"/>
</dbReference>
<proteinExistence type="predicted"/>
<name>A0ABN6T1J8_9MOLU</name>
<dbReference type="EMBL" id="AP026933">
    <property type="protein sequence ID" value="BDT03756.1"/>
    <property type="molecule type" value="Genomic_DNA"/>
</dbReference>
<gene>
    <name evidence="1" type="ORF">SHM_14020</name>
</gene>
<accession>A0ABN6T1J8</accession>
<evidence type="ECO:0000313" key="2">
    <source>
        <dbReference type="Proteomes" id="UP001163387"/>
    </source>
</evidence>